<dbReference type="Proteomes" id="UP000239549">
    <property type="component" value="Unassembled WGS sequence"/>
</dbReference>
<evidence type="ECO:0000313" key="2">
    <source>
        <dbReference type="Proteomes" id="UP000239549"/>
    </source>
</evidence>
<proteinExistence type="predicted"/>
<protein>
    <submittedName>
        <fullName evidence="1">Uncharacterized protein</fullName>
    </submittedName>
</protein>
<organism evidence="1 2">
    <name type="scientific">Desulfocucumis palustris</name>
    <dbReference type="NCBI Taxonomy" id="1898651"/>
    <lineage>
        <taxon>Bacteria</taxon>
        <taxon>Bacillati</taxon>
        <taxon>Bacillota</taxon>
        <taxon>Clostridia</taxon>
        <taxon>Eubacteriales</taxon>
        <taxon>Desulfocucumaceae</taxon>
        <taxon>Desulfocucumis</taxon>
    </lineage>
</organism>
<accession>A0A2L2XCL8</accession>
<keyword evidence="2" id="KW-1185">Reference proteome</keyword>
<gene>
    <name evidence="1" type="ORF">DCCM_3199</name>
</gene>
<reference evidence="2" key="1">
    <citation type="submission" date="2018-02" db="EMBL/GenBank/DDBJ databases">
        <title>Genome sequence of Desulfocucumis palustris strain NAW-5.</title>
        <authorList>
            <person name="Watanabe M."/>
            <person name="Kojima H."/>
            <person name="Fukui M."/>
        </authorList>
    </citation>
    <scope>NUCLEOTIDE SEQUENCE [LARGE SCALE GENOMIC DNA]</scope>
    <source>
        <strain evidence="2">NAW-5</strain>
    </source>
</reference>
<dbReference type="AlphaFoldDB" id="A0A2L2XCL8"/>
<evidence type="ECO:0000313" key="1">
    <source>
        <dbReference type="EMBL" id="GBF34087.1"/>
    </source>
</evidence>
<comment type="caution">
    <text evidence="1">The sequence shown here is derived from an EMBL/GenBank/DDBJ whole genome shotgun (WGS) entry which is preliminary data.</text>
</comment>
<name>A0A2L2XCL8_9FIRM</name>
<dbReference type="EMBL" id="BFAV01000126">
    <property type="protein sequence ID" value="GBF34087.1"/>
    <property type="molecule type" value="Genomic_DNA"/>
</dbReference>
<sequence>MWINCINKGNRDVPATSHFRRKTPVVKNQERMVEIVS</sequence>